<dbReference type="Proteomes" id="UP000824120">
    <property type="component" value="Chromosome 3"/>
</dbReference>
<reference evidence="1 2" key="1">
    <citation type="submission" date="2020-09" db="EMBL/GenBank/DDBJ databases">
        <title>De no assembly of potato wild relative species, Solanum commersonii.</title>
        <authorList>
            <person name="Cho K."/>
        </authorList>
    </citation>
    <scope>NUCLEOTIDE SEQUENCE [LARGE SCALE GENOMIC DNA]</scope>
    <source>
        <strain evidence="1">LZ3.2</strain>
        <tissue evidence="1">Leaf</tissue>
    </source>
</reference>
<proteinExistence type="predicted"/>
<name>A0A9J6A3A0_SOLCO</name>
<sequence>MCVFLMMPSFVLGHSLHIMHTSLIVQRLPTTARIGLRTLTRLVEPLPNSQEVFSHKENGSEGPTFVRSLYLWRGSPHSSHHCVARLMSVYGLDMYLTHMAHPYMLDHFHMCPGVWLWTYIYHIGP</sequence>
<protein>
    <submittedName>
        <fullName evidence="1">Uncharacterized protein</fullName>
    </submittedName>
</protein>
<gene>
    <name evidence="1" type="ORF">H5410_018399</name>
</gene>
<keyword evidence="2" id="KW-1185">Reference proteome</keyword>
<accession>A0A9J6A3A0</accession>
<evidence type="ECO:0000313" key="1">
    <source>
        <dbReference type="EMBL" id="KAG5618575.1"/>
    </source>
</evidence>
<dbReference type="AlphaFoldDB" id="A0A9J6A3A0"/>
<dbReference type="EMBL" id="JACXVP010000003">
    <property type="protein sequence ID" value="KAG5618575.1"/>
    <property type="molecule type" value="Genomic_DNA"/>
</dbReference>
<comment type="caution">
    <text evidence="1">The sequence shown here is derived from an EMBL/GenBank/DDBJ whole genome shotgun (WGS) entry which is preliminary data.</text>
</comment>
<organism evidence="1 2">
    <name type="scientific">Solanum commersonii</name>
    <name type="common">Commerson's wild potato</name>
    <name type="synonym">Commerson's nightshade</name>
    <dbReference type="NCBI Taxonomy" id="4109"/>
    <lineage>
        <taxon>Eukaryota</taxon>
        <taxon>Viridiplantae</taxon>
        <taxon>Streptophyta</taxon>
        <taxon>Embryophyta</taxon>
        <taxon>Tracheophyta</taxon>
        <taxon>Spermatophyta</taxon>
        <taxon>Magnoliopsida</taxon>
        <taxon>eudicotyledons</taxon>
        <taxon>Gunneridae</taxon>
        <taxon>Pentapetalae</taxon>
        <taxon>asterids</taxon>
        <taxon>lamiids</taxon>
        <taxon>Solanales</taxon>
        <taxon>Solanaceae</taxon>
        <taxon>Solanoideae</taxon>
        <taxon>Solaneae</taxon>
        <taxon>Solanum</taxon>
    </lineage>
</organism>
<evidence type="ECO:0000313" key="2">
    <source>
        <dbReference type="Proteomes" id="UP000824120"/>
    </source>
</evidence>